<protein>
    <submittedName>
        <fullName evidence="1">Uncharacterized protein</fullName>
    </submittedName>
</protein>
<name>A0A2R6WNI2_MARPO</name>
<sequence>MYKTTVGRRDKPELTTVRKRPYPVTAEQERVPGKLWKWQQTQAQTLAFIVPTAAGGLAGGRAGWLAGWPRPLGPSGALARSLSRRPGLKIVRTNESDINRVRRNPNL</sequence>
<gene>
    <name evidence="1" type="ORF">MARPO_0071s0021</name>
</gene>
<dbReference type="Gramene" id="Mp5g15890.1">
    <property type="protein sequence ID" value="Mp5g15890.1.cds1"/>
    <property type="gene ID" value="Mp5g15890"/>
</dbReference>
<proteinExistence type="predicted"/>
<organism evidence="1 2">
    <name type="scientific">Marchantia polymorpha</name>
    <name type="common">Common liverwort</name>
    <name type="synonym">Marchantia aquatica</name>
    <dbReference type="NCBI Taxonomy" id="3197"/>
    <lineage>
        <taxon>Eukaryota</taxon>
        <taxon>Viridiplantae</taxon>
        <taxon>Streptophyta</taxon>
        <taxon>Embryophyta</taxon>
        <taxon>Marchantiophyta</taxon>
        <taxon>Marchantiopsida</taxon>
        <taxon>Marchantiidae</taxon>
        <taxon>Marchantiales</taxon>
        <taxon>Marchantiaceae</taxon>
        <taxon>Marchantia</taxon>
    </lineage>
</organism>
<accession>A0A2R6WNI2</accession>
<dbReference type="EMBL" id="KZ772743">
    <property type="protein sequence ID" value="PTQ35403.1"/>
    <property type="molecule type" value="Genomic_DNA"/>
</dbReference>
<reference evidence="2" key="1">
    <citation type="journal article" date="2017" name="Cell">
        <title>Insights into land plant evolution garnered from the Marchantia polymorpha genome.</title>
        <authorList>
            <person name="Bowman J.L."/>
            <person name="Kohchi T."/>
            <person name="Yamato K.T."/>
            <person name="Jenkins J."/>
            <person name="Shu S."/>
            <person name="Ishizaki K."/>
            <person name="Yamaoka S."/>
            <person name="Nishihama R."/>
            <person name="Nakamura Y."/>
            <person name="Berger F."/>
            <person name="Adam C."/>
            <person name="Aki S.S."/>
            <person name="Althoff F."/>
            <person name="Araki T."/>
            <person name="Arteaga-Vazquez M.A."/>
            <person name="Balasubrmanian S."/>
            <person name="Barry K."/>
            <person name="Bauer D."/>
            <person name="Boehm C.R."/>
            <person name="Briginshaw L."/>
            <person name="Caballero-Perez J."/>
            <person name="Catarino B."/>
            <person name="Chen F."/>
            <person name="Chiyoda S."/>
            <person name="Chovatia M."/>
            <person name="Davies K.M."/>
            <person name="Delmans M."/>
            <person name="Demura T."/>
            <person name="Dierschke T."/>
            <person name="Dolan L."/>
            <person name="Dorantes-Acosta A.E."/>
            <person name="Eklund D.M."/>
            <person name="Florent S.N."/>
            <person name="Flores-Sandoval E."/>
            <person name="Fujiyama A."/>
            <person name="Fukuzawa H."/>
            <person name="Galik B."/>
            <person name="Grimanelli D."/>
            <person name="Grimwood J."/>
            <person name="Grossniklaus U."/>
            <person name="Hamada T."/>
            <person name="Haseloff J."/>
            <person name="Hetherington A.J."/>
            <person name="Higo A."/>
            <person name="Hirakawa Y."/>
            <person name="Hundley H.N."/>
            <person name="Ikeda Y."/>
            <person name="Inoue K."/>
            <person name="Inoue S.I."/>
            <person name="Ishida S."/>
            <person name="Jia Q."/>
            <person name="Kakita M."/>
            <person name="Kanazawa T."/>
            <person name="Kawai Y."/>
            <person name="Kawashima T."/>
            <person name="Kennedy M."/>
            <person name="Kinose K."/>
            <person name="Kinoshita T."/>
            <person name="Kohara Y."/>
            <person name="Koide E."/>
            <person name="Komatsu K."/>
            <person name="Kopischke S."/>
            <person name="Kubo M."/>
            <person name="Kyozuka J."/>
            <person name="Lagercrantz U."/>
            <person name="Lin S.S."/>
            <person name="Lindquist E."/>
            <person name="Lipzen A.M."/>
            <person name="Lu C.W."/>
            <person name="De Luna E."/>
            <person name="Martienssen R.A."/>
            <person name="Minamino N."/>
            <person name="Mizutani M."/>
            <person name="Mizutani M."/>
            <person name="Mochizuki N."/>
            <person name="Monte I."/>
            <person name="Mosher R."/>
            <person name="Nagasaki H."/>
            <person name="Nakagami H."/>
            <person name="Naramoto S."/>
            <person name="Nishitani K."/>
            <person name="Ohtani M."/>
            <person name="Okamoto T."/>
            <person name="Okumura M."/>
            <person name="Phillips J."/>
            <person name="Pollak B."/>
            <person name="Reinders A."/>
            <person name="Rovekamp M."/>
            <person name="Sano R."/>
            <person name="Sawa S."/>
            <person name="Schmid M.W."/>
            <person name="Shirakawa M."/>
            <person name="Solano R."/>
            <person name="Spunde A."/>
            <person name="Suetsugu N."/>
            <person name="Sugano S."/>
            <person name="Sugiyama A."/>
            <person name="Sun R."/>
            <person name="Suzuki Y."/>
            <person name="Takenaka M."/>
            <person name="Takezawa D."/>
            <person name="Tomogane H."/>
            <person name="Tsuzuki M."/>
            <person name="Ueda T."/>
            <person name="Umeda M."/>
            <person name="Ward J.M."/>
            <person name="Watanabe Y."/>
            <person name="Yazaki K."/>
            <person name="Yokoyama R."/>
            <person name="Yoshitake Y."/>
            <person name="Yotsui I."/>
            <person name="Zachgo S."/>
            <person name="Schmutz J."/>
        </authorList>
    </citation>
    <scope>NUCLEOTIDE SEQUENCE [LARGE SCALE GENOMIC DNA]</scope>
    <source>
        <strain evidence="2">Tak-1</strain>
    </source>
</reference>
<evidence type="ECO:0000313" key="1">
    <source>
        <dbReference type="EMBL" id="PTQ35403.1"/>
    </source>
</evidence>
<dbReference type="Proteomes" id="UP000244005">
    <property type="component" value="Unassembled WGS sequence"/>
</dbReference>
<keyword evidence="2" id="KW-1185">Reference proteome</keyword>
<evidence type="ECO:0000313" key="2">
    <source>
        <dbReference type="Proteomes" id="UP000244005"/>
    </source>
</evidence>
<dbReference type="AlphaFoldDB" id="A0A2R6WNI2"/>